<dbReference type="eggNOG" id="KOG1470">
    <property type="taxonomic scope" value="Eukaryota"/>
</dbReference>
<dbReference type="AlphaFoldDB" id="B8CG82"/>
<dbReference type="Gene3D" id="3.40.525.10">
    <property type="entry name" value="CRAL-TRIO lipid binding domain"/>
    <property type="match status" value="1"/>
</dbReference>
<proteinExistence type="predicted"/>
<dbReference type="Pfam" id="PF00650">
    <property type="entry name" value="CRAL_TRIO"/>
    <property type="match status" value="1"/>
</dbReference>
<dbReference type="GeneID" id="7442638"/>
<evidence type="ECO:0000313" key="2">
    <source>
        <dbReference type="EMBL" id="EED87525.1"/>
    </source>
</evidence>
<dbReference type="InterPro" id="IPR001251">
    <property type="entry name" value="CRAL-TRIO_dom"/>
</dbReference>
<dbReference type="STRING" id="35128.B8CG82"/>
<protein>
    <recommendedName>
        <fullName evidence="1">CRAL-TRIO domain-containing protein</fullName>
    </recommendedName>
</protein>
<dbReference type="PROSITE" id="PS50191">
    <property type="entry name" value="CRAL_TRIO"/>
    <property type="match status" value="1"/>
</dbReference>
<dbReference type="SMART" id="SM00516">
    <property type="entry name" value="SEC14"/>
    <property type="match status" value="1"/>
</dbReference>
<dbReference type="HOGENOM" id="CLU_014001_3_1_1"/>
<dbReference type="PaxDb" id="35128-Thaps270121"/>
<organism evidence="2 3">
    <name type="scientific">Thalassiosira pseudonana</name>
    <name type="common">Marine diatom</name>
    <name type="synonym">Cyclotella nana</name>
    <dbReference type="NCBI Taxonomy" id="35128"/>
    <lineage>
        <taxon>Eukaryota</taxon>
        <taxon>Sar</taxon>
        <taxon>Stramenopiles</taxon>
        <taxon>Ochrophyta</taxon>
        <taxon>Bacillariophyta</taxon>
        <taxon>Coscinodiscophyceae</taxon>
        <taxon>Thalassiosirophycidae</taxon>
        <taxon>Thalassiosirales</taxon>
        <taxon>Thalassiosiraceae</taxon>
        <taxon>Thalassiosira</taxon>
    </lineage>
</organism>
<name>B8CG82_THAPS</name>
<dbReference type="OMA" id="PESICWD"/>
<keyword evidence="3" id="KW-1185">Reference proteome</keyword>
<accession>B8CG82</accession>
<feature type="domain" description="CRAL-TRIO" evidence="1">
    <location>
        <begin position="40"/>
        <end position="203"/>
    </location>
</feature>
<dbReference type="Proteomes" id="UP000001449">
    <property type="component" value="Chromosome 23"/>
</dbReference>
<evidence type="ECO:0000313" key="3">
    <source>
        <dbReference type="Proteomes" id="UP000001449"/>
    </source>
</evidence>
<dbReference type="EMBL" id="CM000654">
    <property type="protein sequence ID" value="EED87525.1"/>
    <property type="molecule type" value="Genomic_DNA"/>
</dbReference>
<dbReference type="InParanoid" id="B8CG82"/>
<dbReference type="InterPro" id="IPR052578">
    <property type="entry name" value="PI_Transfer_CRAL-TRIO"/>
</dbReference>
<dbReference type="PANTHER" id="PTHR45824:SF29">
    <property type="entry name" value="GH16843P"/>
    <property type="match status" value="1"/>
</dbReference>
<reference evidence="2 3" key="2">
    <citation type="journal article" date="2008" name="Nature">
        <title>The Phaeodactylum genome reveals the evolutionary history of diatom genomes.</title>
        <authorList>
            <person name="Bowler C."/>
            <person name="Allen A.E."/>
            <person name="Badger J.H."/>
            <person name="Grimwood J."/>
            <person name="Jabbari K."/>
            <person name="Kuo A."/>
            <person name="Maheswari U."/>
            <person name="Martens C."/>
            <person name="Maumus F."/>
            <person name="Otillar R.P."/>
            <person name="Rayko E."/>
            <person name="Salamov A."/>
            <person name="Vandepoele K."/>
            <person name="Beszteri B."/>
            <person name="Gruber A."/>
            <person name="Heijde M."/>
            <person name="Katinka M."/>
            <person name="Mock T."/>
            <person name="Valentin K."/>
            <person name="Verret F."/>
            <person name="Berges J.A."/>
            <person name="Brownlee C."/>
            <person name="Cadoret J.P."/>
            <person name="Chiovitti A."/>
            <person name="Choi C.J."/>
            <person name="Coesel S."/>
            <person name="De Martino A."/>
            <person name="Detter J.C."/>
            <person name="Durkin C."/>
            <person name="Falciatore A."/>
            <person name="Fournet J."/>
            <person name="Haruta M."/>
            <person name="Huysman M.J."/>
            <person name="Jenkins B.D."/>
            <person name="Jiroutova K."/>
            <person name="Jorgensen R.E."/>
            <person name="Joubert Y."/>
            <person name="Kaplan A."/>
            <person name="Kroger N."/>
            <person name="Kroth P.G."/>
            <person name="La Roche J."/>
            <person name="Lindquist E."/>
            <person name="Lommer M."/>
            <person name="Martin-Jezequel V."/>
            <person name="Lopez P.J."/>
            <person name="Lucas S."/>
            <person name="Mangogna M."/>
            <person name="McGinnis K."/>
            <person name="Medlin L.K."/>
            <person name="Montsant A."/>
            <person name="Oudot-Le Secq M.P."/>
            <person name="Napoli C."/>
            <person name="Obornik M."/>
            <person name="Parker M.S."/>
            <person name="Petit J.L."/>
            <person name="Porcel B.M."/>
            <person name="Poulsen N."/>
            <person name="Robison M."/>
            <person name="Rychlewski L."/>
            <person name="Rynearson T.A."/>
            <person name="Schmutz J."/>
            <person name="Shapiro H."/>
            <person name="Siaut M."/>
            <person name="Stanley M."/>
            <person name="Sussman M.R."/>
            <person name="Taylor A.R."/>
            <person name="Vardi A."/>
            <person name="von Dassow P."/>
            <person name="Vyverman W."/>
            <person name="Willis A."/>
            <person name="Wyrwicz L.S."/>
            <person name="Rokhsar D.S."/>
            <person name="Weissenbach J."/>
            <person name="Armbrust E.V."/>
            <person name="Green B.R."/>
            <person name="Van de Peer Y."/>
            <person name="Grigoriev I.V."/>
        </authorList>
    </citation>
    <scope>NUCLEOTIDE SEQUENCE [LARGE SCALE GENOMIC DNA]</scope>
    <source>
        <strain evidence="2 3">CCMP1335</strain>
    </source>
</reference>
<dbReference type="CDD" id="cd00170">
    <property type="entry name" value="SEC14"/>
    <property type="match status" value="1"/>
</dbReference>
<reference evidence="2 3" key="1">
    <citation type="journal article" date="2004" name="Science">
        <title>The genome of the diatom Thalassiosira pseudonana: ecology, evolution, and metabolism.</title>
        <authorList>
            <person name="Armbrust E.V."/>
            <person name="Berges J.A."/>
            <person name="Bowler C."/>
            <person name="Green B.R."/>
            <person name="Martinez D."/>
            <person name="Putnam N.H."/>
            <person name="Zhou S."/>
            <person name="Allen A.E."/>
            <person name="Apt K.E."/>
            <person name="Bechner M."/>
            <person name="Brzezinski M.A."/>
            <person name="Chaal B.K."/>
            <person name="Chiovitti A."/>
            <person name="Davis A.K."/>
            <person name="Demarest M.S."/>
            <person name="Detter J.C."/>
            <person name="Glavina T."/>
            <person name="Goodstein D."/>
            <person name="Hadi M.Z."/>
            <person name="Hellsten U."/>
            <person name="Hildebrand M."/>
            <person name="Jenkins B.D."/>
            <person name="Jurka J."/>
            <person name="Kapitonov V.V."/>
            <person name="Kroger N."/>
            <person name="Lau W.W."/>
            <person name="Lane T.W."/>
            <person name="Larimer F.W."/>
            <person name="Lippmeier J.C."/>
            <person name="Lucas S."/>
            <person name="Medina M."/>
            <person name="Montsant A."/>
            <person name="Obornik M."/>
            <person name="Parker M.S."/>
            <person name="Palenik B."/>
            <person name="Pazour G.J."/>
            <person name="Richardson P.M."/>
            <person name="Rynearson T.A."/>
            <person name="Saito M.A."/>
            <person name="Schwartz D.C."/>
            <person name="Thamatrakoln K."/>
            <person name="Valentin K."/>
            <person name="Vardi A."/>
            <person name="Wilkerson F.P."/>
            <person name="Rokhsar D.S."/>
        </authorList>
    </citation>
    <scope>NUCLEOTIDE SEQUENCE [LARGE SCALE GENOMIC DNA]</scope>
    <source>
        <strain evidence="2 3">CCMP1335</strain>
    </source>
</reference>
<dbReference type="SUPFAM" id="SSF52087">
    <property type="entry name" value="CRAL/TRIO domain"/>
    <property type="match status" value="1"/>
</dbReference>
<dbReference type="PANTHER" id="PTHR45824">
    <property type="entry name" value="GH16843P"/>
    <property type="match status" value="1"/>
</dbReference>
<gene>
    <name evidence="2" type="ORF">THAPSDRAFT_270121</name>
</gene>
<dbReference type="InterPro" id="IPR036865">
    <property type="entry name" value="CRAL-TRIO_dom_sf"/>
</dbReference>
<dbReference type="GO" id="GO:0008526">
    <property type="term" value="F:phosphatidylinositol transfer activity"/>
    <property type="evidence" value="ECO:0000318"/>
    <property type="project" value="GO_Central"/>
</dbReference>
<sequence>MPLRHYRAEKGNLIEAIRKIKCTLRWRELFGKQEELRQLADTIAHENETGKIYCRGYDKQGRAILYLTPGRENSTNELNNMKHLVYHLERAIACTRRHSGREKVCIVIGYEGFKLSNAPPMSTTKHTLTILQGHYPERMFRAYICDPPLVFRTFWSVIRHFVDPCTLEKIAFCSGKEGQTLLERDFDVDMTERQAGGQRDLRRFSSREFLFATSFDRTFDEKYVEE</sequence>
<dbReference type="KEGG" id="tps:THAPSDRAFT_270121"/>
<evidence type="ECO:0000259" key="1">
    <source>
        <dbReference type="PROSITE" id="PS50191"/>
    </source>
</evidence>
<dbReference type="RefSeq" id="XP_002295221.1">
    <property type="nucleotide sequence ID" value="XM_002295185.1"/>
</dbReference>